<dbReference type="InterPro" id="IPR027417">
    <property type="entry name" value="P-loop_NTPase"/>
</dbReference>
<dbReference type="EMBL" id="CADCVH010000129">
    <property type="protein sequence ID" value="CAA9481855.1"/>
    <property type="molecule type" value="Genomic_DNA"/>
</dbReference>
<gene>
    <name evidence="1" type="ORF">AVDCRST_MAG02-4724</name>
</gene>
<evidence type="ECO:0000313" key="1">
    <source>
        <dbReference type="EMBL" id="CAA9481855.1"/>
    </source>
</evidence>
<evidence type="ECO:0008006" key="2">
    <source>
        <dbReference type="Google" id="ProtNLM"/>
    </source>
</evidence>
<protein>
    <recommendedName>
        <fullName evidence="2">Sulfotransferase domain-containing protein</fullName>
    </recommendedName>
</protein>
<dbReference type="AlphaFoldDB" id="A0A6J4RV54"/>
<accession>A0A6J4RV54</accession>
<dbReference type="SUPFAM" id="SSF52540">
    <property type="entry name" value="P-loop containing nucleoside triphosphate hydrolases"/>
    <property type="match status" value="1"/>
</dbReference>
<sequence>MQGSDLDLPVKAWGPACVAGMHGSGGPMVAQLLSRLGLDLGGAPLVAGPADPESRWSSAAFVGINEGVLRALGGDWDVPPTAEPGWEHAGDLDALRREAGRLVEGFRVDGPWGWEDPRSSLTLPFWLDLLPETKVVVCVRNPLGAADALRGQGVTSLAFGLNLWRTYNERLLEALPPGRYAVTHHDAYLYRPQAEIRRVLDFLGMTAADQLISLVRSRVVRRTRYRFFEADELDGFDRTGRLQELYLRLCEEARWDPDPASSPALREA</sequence>
<reference evidence="1" key="1">
    <citation type="submission" date="2020-02" db="EMBL/GenBank/DDBJ databases">
        <authorList>
            <person name="Meier V. D."/>
        </authorList>
    </citation>
    <scope>NUCLEOTIDE SEQUENCE</scope>
    <source>
        <strain evidence="1">AVDCRST_MAG02</strain>
    </source>
</reference>
<organism evidence="1">
    <name type="scientific">uncultured Rubrobacteraceae bacterium</name>
    <dbReference type="NCBI Taxonomy" id="349277"/>
    <lineage>
        <taxon>Bacteria</taxon>
        <taxon>Bacillati</taxon>
        <taxon>Actinomycetota</taxon>
        <taxon>Rubrobacteria</taxon>
        <taxon>Rubrobacterales</taxon>
        <taxon>Rubrobacteraceae</taxon>
        <taxon>environmental samples</taxon>
    </lineage>
</organism>
<proteinExistence type="predicted"/>
<dbReference type="Gene3D" id="3.40.50.300">
    <property type="entry name" value="P-loop containing nucleotide triphosphate hydrolases"/>
    <property type="match status" value="1"/>
</dbReference>
<name>A0A6J4RV54_9ACTN</name>